<dbReference type="PANTHER" id="PTHR27002:SF839">
    <property type="entry name" value="NON-SPECIFIC SERINE_THREONINE PROTEIN KINASE"/>
    <property type="match status" value="1"/>
</dbReference>
<feature type="domain" description="Bulb-type lectin" evidence="25">
    <location>
        <begin position="23"/>
        <end position="147"/>
    </location>
</feature>
<dbReference type="Pfam" id="PF11883">
    <property type="entry name" value="DUF3403"/>
    <property type="match status" value="1"/>
</dbReference>
<feature type="domain" description="Apple" evidence="26">
    <location>
        <begin position="1235"/>
        <end position="1318"/>
    </location>
</feature>
<evidence type="ECO:0000256" key="6">
    <source>
        <dbReference type="ARBA" id="ARBA00022679"/>
    </source>
</evidence>
<evidence type="ECO:0000256" key="10">
    <source>
        <dbReference type="ARBA" id="ARBA00022741"/>
    </source>
</evidence>
<keyword evidence="9" id="KW-0430">Lectin</keyword>
<dbReference type="PANTHER" id="PTHR27002">
    <property type="entry name" value="RECEPTOR-LIKE SERINE/THREONINE-PROTEIN KINASE SD1-8"/>
    <property type="match status" value="1"/>
</dbReference>
<evidence type="ECO:0000256" key="2">
    <source>
        <dbReference type="ARBA" id="ARBA00012513"/>
    </source>
</evidence>
<evidence type="ECO:0000256" key="17">
    <source>
        <dbReference type="ARBA" id="ARBA00023180"/>
    </source>
</evidence>
<dbReference type="Pfam" id="PF01453">
    <property type="entry name" value="B_lectin"/>
    <property type="match status" value="2"/>
</dbReference>
<dbReference type="Pfam" id="PF00954">
    <property type="entry name" value="S_locus_glycop"/>
    <property type="match status" value="2"/>
</dbReference>
<dbReference type="Gene3D" id="2.90.10.10">
    <property type="entry name" value="Bulb-type lectin domain"/>
    <property type="match status" value="2"/>
</dbReference>
<feature type="domain" description="EGF-like" evidence="24">
    <location>
        <begin position="1177"/>
        <end position="1215"/>
    </location>
</feature>
<proteinExistence type="predicted"/>
<reference evidence="27 28" key="1">
    <citation type="submission" date="2024-05" db="EMBL/GenBank/DDBJ databases">
        <title>Haplotype-resolved chromosome-level genome assembly of Huyou (Citrus changshanensis).</title>
        <authorList>
            <person name="Miao C."/>
            <person name="Chen W."/>
            <person name="Wu Y."/>
            <person name="Wang L."/>
            <person name="Zhao S."/>
            <person name="Grierson D."/>
            <person name="Xu C."/>
            <person name="Chen K."/>
        </authorList>
    </citation>
    <scope>NUCLEOTIDE SEQUENCE [LARGE SCALE GENOMIC DNA]</scope>
    <source>
        <strain evidence="27">01-14</strain>
        <tissue evidence="27">Leaf</tissue>
    </source>
</reference>
<dbReference type="PROSITE" id="PS50948">
    <property type="entry name" value="PAN"/>
    <property type="match status" value="2"/>
</dbReference>
<keyword evidence="3" id="KW-1003">Cell membrane</keyword>
<keyword evidence="11" id="KW-0418">Kinase</keyword>
<dbReference type="CDD" id="cd00054">
    <property type="entry name" value="EGF_CA"/>
    <property type="match status" value="1"/>
</dbReference>
<dbReference type="EMBL" id="JBCGBO010000002">
    <property type="protein sequence ID" value="KAK9223703.1"/>
    <property type="molecule type" value="Genomic_DNA"/>
</dbReference>
<evidence type="ECO:0000256" key="16">
    <source>
        <dbReference type="ARBA" id="ARBA00023170"/>
    </source>
</evidence>
<keyword evidence="14 21" id="KW-0472">Membrane</keyword>
<dbReference type="SMART" id="SM00108">
    <property type="entry name" value="B_lectin"/>
    <property type="match status" value="2"/>
</dbReference>
<dbReference type="GO" id="GO:0048544">
    <property type="term" value="P:recognition of pollen"/>
    <property type="evidence" value="ECO:0007669"/>
    <property type="project" value="InterPro"/>
</dbReference>
<dbReference type="Pfam" id="PF08276">
    <property type="entry name" value="PAN_2"/>
    <property type="match status" value="2"/>
</dbReference>
<dbReference type="FunFam" id="2.90.10.30:FF:000003">
    <property type="entry name" value="Os04g0303100 protein"/>
    <property type="match status" value="2"/>
</dbReference>
<dbReference type="InterPro" id="IPR000742">
    <property type="entry name" value="EGF"/>
</dbReference>
<dbReference type="CDD" id="cd00028">
    <property type="entry name" value="B_lectin"/>
    <property type="match status" value="2"/>
</dbReference>
<dbReference type="InterPro" id="IPR011009">
    <property type="entry name" value="Kinase-like_dom_sf"/>
</dbReference>
<dbReference type="GO" id="GO:0030246">
    <property type="term" value="F:carbohydrate binding"/>
    <property type="evidence" value="ECO:0007669"/>
    <property type="project" value="UniProtKB-KW"/>
</dbReference>
<comment type="catalytic activity">
    <reaction evidence="19">
        <text>L-seryl-[protein] + ATP = O-phospho-L-seryl-[protein] + ADP + H(+)</text>
        <dbReference type="Rhea" id="RHEA:17989"/>
        <dbReference type="Rhea" id="RHEA-COMP:9863"/>
        <dbReference type="Rhea" id="RHEA-COMP:11604"/>
        <dbReference type="ChEBI" id="CHEBI:15378"/>
        <dbReference type="ChEBI" id="CHEBI:29999"/>
        <dbReference type="ChEBI" id="CHEBI:30616"/>
        <dbReference type="ChEBI" id="CHEBI:83421"/>
        <dbReference type="ChEBI" id="CHEBI:456216"/>
        <dbReference type="EC" id="2.7.11.1"/>
    </reaction>
</comment>
<dbReference type="Pfam" id="PF07714">
    <property type="entry name" value="PK_Tyr_Ser-Thr"/>
    <property type="match status" value="2"/>
</dbReference>
<keyword evidence="6" id="KW-0808">Transferase</keyword>
<keyword evidence="7 21" id="KW-0812">Transmembrane</keyword>
<keyword evidence="8 22" id="KW-0732">Signal</keyword>
<feature type="domain" description="Protein kinase" evidence="23">
    <location>
        <begin position="530"/>
        <end position="807"/>
    </location>
</feature>
<comment type="caution">
    <text evidence="20">Lacks conserved residue(s) required for the propagation of feature annotation.</text>
</comment>
<dbReference type="GO" id="GO:0005524">
    <property type="term" value="F:ATP binding"/>
    <property type="evidence" value="ECO:0007669"/>
    <property type="project" value="UniProtKB-KW"/>
</dbReference>
<evidence type="ECO:0000259" key="24">
    <source>
        <dbReference type="PROSITE" id="PS50026"/>
    </source>
</evidence>
<evidence type="ECO:0000256" key="4">
    <source>
        <dbReference type="ARBA" id="ARBA00022527"/>
    </source>
</evidence>
<evidence type="ECO:0000313" key="28">
    <source>
        <dbReference type="Proteomes" id="UP001428341"/>
    </source>
</evidence>
<keyword evidence="10" id="KW-0547">Nucleotide-binding</keyword>
<gene>
    <name evidence="27" type="ORF">WN944_012149</name>
</gene>
<evidence type="ECO:0000256" key="9">
    <source>
        <dbReference type="ARBA" id="ARBA00022734"/>
    </source>
</evidence>
<dbReference type="InterPro" id="IPR001245">
    <property type="entry name" value="Ser-Thr/Tyr_kinase_cat_dom"/>
</dbReference>
<dbReference type="PROSITE" id="PS50927">
    <property type="entry name" value="BULB_LECTIN"/>
    <property type="match status" value="2"/>
</dbReference>
<evidence type="ECO:0000256" key="20">
    <source>
        <dbReference type="PROSITE-ProRule" id="PRU00076"/>
    </source>
</evidence>
<keyword evidence="13 21" id="KW-1133">Transmembrane helix</keyword>
<keyword evidence="4" id="KW-0723">Serine/threonine-protein kinase</keyword>
<comment type="subcellular location">
    <subcellularLocation>
        <location evidence="1">Cell membrane</location>
        <topology evidence="1">Single-pass type I membrane protein</topology>
    </subcellularLocation>
</comment>
<dbReference type="GO" id="GO:0005886">
    <property type="term" value="C:plasma membrane"/>
    <property type="evidence" value="ECO:0007669"/>
    <property type="project" value="UniProtKB-SubCell"/>
</dbReference>
<dbReference type="CDD" id="cd01098">
    <property type="entry name" value="PAN_AP_plant"/>
    <property type="match status" value="2"/>
</dbReference>
<dbReference type="PROSITE" id="PS50026">
    <property type="entry name" value="EGF_3"/>
    <property type="match status" value="2"/>
</dbReference>
<dbReference type="PROSITE" id="PS00108">
    <property type="entry name" value="PROTEIN_KINASE_ST"/>
    <property type="match status" value="2"/>
</dbReference>
<name>A0AAP0MUP2_9ROSI</name>
<dbReference type="SMART" id="SM00473">
    <property type="entry name" value="PAN_AP"/>
    <property type="match status" value="2"/>
</dbReference>
<evidence type="ECO:0000256" key="5">
    <source>
        <dbReference type="ARBA" id="ARBA00022536"/>
    </source>
</evidence>
<comment type="caution">
    <text evidence="27">The sequence shown here is derived from an EMBL/GenBank/DDBJ whole genome shotgun (WGS) entry which is preliminary data.</text>
</comment>
<keyword evidence="5 20" id="KW-0245">EGF-like domain</keyword>
<dbReference type="SMART" id="SM00220">
    <property type="entry name" value="S_TKc"/>
    <property type="match status" value="2"/>
</dbReference>
<evidence type="ECO:0000259" key="26">
    <source>
        <dbReference type="PROSITE" id="PS50948"/>
    </source>
</evidence>
<evidence type="ECO:0000256" key="19">
    <source>
        <dbReference type="ARBA" id="ARBA00048679"/>
    </source>
</evidence>
<evidence type="ECO:0000313" key="27">
    <source>
        <dbReference type="EMBL" id="KAK9223703.1"/>
    </source>
</evidence>
<dbReference type="Gene3D" id="3.30.200.20">
    <property type="entry name" value="Phosphorylase Kinase, domain 1"/>
    <property type="match status" value="2"/>
</dbReference>
<keyword evidence="16" id="KW-0675">Receptor</keyword>
<dbReference type="FunFam" id="3.30.200.20:FF:000330">
    <property type="entry name" value="G-type lectin S-receptor-like serine/threonine-protein kinase At4g03230"/>
    <property type="match status" value="2"/>
</dbReference>
<keyword evidence="12" id="KW-0067">ATP-binding</keyword>
<evidence type="ECO:0000256" key="8">
    <source>
        <dbReference type="ARBA" id="ARBA00022729"/>
    </source>
</evidence>
<feature type="domain" description="EGF-like" evidence="24">
    <location>
        <begin position="283"/>
        <end position="321"/>
    </location>
</feature>
<evidence type="ECO:0000256" key="3">
    <source>
        <dbReference type="ARBA" id="ARBA00022475"/>
    </source>
</evidence>
<sequence length="1738" mass="195112">MNPAKLLLNTLLFFQFSQISTSIDTISLSQPIKDGDVIVSSRKIYALGFFSPGNSVKRYVGIWYNQISQLTLLWVANRNNPINDTSGVLSVNIQGNLVLHERNQSTVPVWQANISEASAGNTVAQLLDTGNLVLVRNDTGETLWQSFDHPTDTVLPNMRFGWDKRTGLNRYVTAWKSPDDPGSGNFSFTLDLAGFPQPLLYKDDVKLWRAGPWTGQRFSGTPEMTRTFIFNITYIDNQDEVYLCDGLNDLSTIARMILNETGFLQRFTWNNRDRRWIGYWTAPAERCDYYGHCGPNSNCNLNLTDGFECTCLPGFEPKYPKEWFLRDGSGGCKRKQGTSTCQKGEGFIKLERMKLPDTSVAANVDMNLGLKACEEKCLSNCSCVAYASASAETNRGIGCLMYHGDLNDTRKYTNAGQDLFVRANAAELAAEALNNSKSNRARKRRLALIIVAIVLGVILLGLCFFFLRRRLATRIGERKRQRRRELLFLNSSTRFSEREASISTKGNKEIRKVDVTFFELSTLLAATDNFSTSNKLGQGGFGPVYKGKLSNGQEIAVKRLSTTSGQGIEELKNEVLLIAKLQHRNLVKLLGCCLEEDENMLIYEFMPNKSLDYFIFGDESRKQLLDWKKRFDIILGIARGVLYLHQDSRLRIIHRDLKASNILLDEKMNPRISDFGTARVFGGEEILAITKRVVGTGYMSPEYALDGVFSTKSDVFSFGVILLEIITGKKNTRIFNDDDSSNLIKYAWELWSDNKALEIVDSSMANSCLASEALRCIQVGLLCVQDRTTDRPSMSTVVFMLSNETFVPSPKQPTFSVRRTEIDTDNSSSGIKSSVNEAWQLWRDNKTSEIVDPSLANSFPTPEALRCIQIYHLNPQQPLLHLSFSSSKSKKSKTMNPAKLLLNTLLFFQFSQISTSIDTISLSQPIRDGDVIVSSRKFYALGFFSPGNSVKRYVGIWYNQISEQTLVWVANRDNPINGTFGVLSVNIKGNLVLYESNQSTVPVWQANISDASTGNSVAQLLDSGNLVLVRNDTGETLWQSFDHPTDTLLPNMRLGWDKRTGFNRYLTAWKSPDDPGSGNCSFKMDLAGFSQVSLYKSDVKWWRAGSWTGQRLSGVPEMTRNFIFNITYMDNQDEVFVYYSLNNPSILSRMVVNETGFEQRFTWSSQDRRWIGFWTAPKEQCDYYGHCGPNSNCSPYHADEFECTCLPGFEPKYPKEWSLRDGSGGCKRKLGTSTCQKGEGFIKLTLVKVPDTSVAAHVDMNLGLKACEEKCLGNCSCVAYASAYAETNGGIGCLIYHGDLNDTRTYTNAGQDLFVRADAAELAAEAQKNSKSNRARKRRLALIIVAIVLGVLLLGLCYFFLWRRLDTRIGERQRQRRRELLFLNSSTRLSDREASTSAKRNKDTGNVDVTFFELSTVLAATDNFSTSNKLGQGGFGPVYKGKLANGQEIAVKRLSTTSGQGIEEFKNEVLLIAKLQHRNLVKLLGCCLEKDEKMLIYEFMPNKSLDYFIFDESRKQLLDWKKRFDIILGIARGVLYLHQDSRLRIIHRDLKASNILLDEEMNPRISDFGTARVFGGEEISTNTNRVVGTGYMSPEYALGGLFSTKSDVFSFGVLLLEIITGKKNTGIFNDDSSNLIRYVWELWSDDKALEIVDSSMADSCPAPEALRCIQVGLLCVQDRTTDRPSMSTVVFMLSNETSVPSPKQPTFSVRKIEIDTDYSSTGTKSSTNEVTLTTFIGR</sequence>
<organism evidence="27 28">
    <name type="scientific">Citrus x changshan-huyou</name>
    <dbReference type="NCBI Taxonomy" id="2935761"/>
    <lineage>
        <taxon>Eukaryota</taxon>
        <taxon>Viridiplantae</taxon>
        <taxon>Streptophyta</taxon>
        <taxon>Embryophyta</taxon>
        <taxon>Tracheophyta</taxon>
        <taxon>Spermatophyta</taxon>
        <taxon>Magnoliopsida</taxon>
        <taxon>eudicotyledons</taxon>
        <taxon>Gunneridae</taxon>
        <taxon>Pentapetalae</taxon>
        <taxon>rosids</taxon>
        <taxon>malvids</taxon>
        <taxon>Sapindales</taxon>
        <taxon>Rutaceae</taxon>
        <taxon>Aurantioideae</taxon>
        <taxon>Citrus</taxon>
    </lineage>
</organism>
<dbReference type="FunFam" id="2.90.10.10:FF:000029">
    <property type="entry name" value="G-type lectin S-receptor-like serine/threonine-protein kinase"/>
    <property type="match status" value="1"/>
</dbReference>
<dbReference type="InterPro" id="IPR036426">
    <property type="entry name" value="Bulb-type_lectin_dom_sf"/>
</dbReference>
<dbReference type="FunFam" id="2.90.10.10:FF:000005">
    <property type="entry name" value="G-type lectin S-receptor-like serine/threonine-protein kinase"/>
    <property type="match status" value="1"/>
</dbReference>
<dbReference type="CDD" id="cd14066">
    <property type="entry name" value="STKc_IRAK"/>
    <property type="match status" value="2"/>
</dbReference>
<dbReference type="InterPro" id="IPR003609">
    <property type="entry name" value="Pan_app"/>
</dbReference>
<dbReference type="SUPFAM" id="SSF56112">
    <property type="entry name" value="Protein kinase-like (PK-like)"/>
    <property type="match status" value="2"/>
</dbReference>
<feature type="domain" description="Apple" evidence="26">
    <location>
        <begin position="341"/>
        <end position="424"/>
    </location>
</feature>
<dbReference type="InterPro" id="IPR000719">
    <property type="entry name" value="Prot_kinase_dom"/>
</dbReference>
<comment type="catalytic activity">
    <reaction evidence="18">
        <text>L-threonyl-[protein] + ATP = O-phospho-L-threonyl-[protein] + ADP + H(+)</text>
        <dbReference type="Rhea" id="RHEA:46608"/>
        <dbReference type="Rhea" id="RHEA-COMP:11060"/>
        <dbReference type="Rhea" id="RHEA-COMP:11605"/>
        <dbReference type="ChEBI" id="CHEBI:15378"/>
        <dbReference type="ChEBI" id="CHEBI:30013"/>
        <dbReference type="ChEBI" id="CHEBI:30616"/>
        <dbReference type="ChEBI" id="CHEBI:61977"/>
        <dbReference type="ChEBI" id="CHEBI:456216"/>
        <dbReference type="EC" id="2.7.11.1"/>
    </reaction>
</comment>
<evidence type="ECO:0000259" key="23">
    <source>
        <dbReference type="PROSITE" id="PS50011"/>
    </source>
</evidence>
<dbReference type="InterPro" id="IPR000858">
    <property type="entry name" value="S_locus_glycoprot_dom"/>
</dbReference>
<evidence type="ECO:0000256" key="22">
    <source>
        <dbReference type="SAM" id="SignalP"/>
    </source>
</evidence>
<keyword evidence="28" id="KW-1185">Reference proteome</keyword>
<accession>A0AAP0MUP2</accession>
<dbReference type="EC" id="2.7.11.1" evidence="2"/>
<evidence type="ECO:0000256" key="1">
    <source>
        <dbReference type="ARBA" id="ARBA00004251"/>
    </source>
</evidence>
<dbReference type="SUPFAM" id="SSF51110">
    <property type="entry name" value="alpha-D-mannose-specific plant lectins"/>
    <property type="match status" value="2"/>
</dbReference>
<dbReference type="PROSITE" id="PS50011">
    <property type="entry name" value="PROTEIN_KINASE_DOM"/>
    <property type="match status" value="2"/>
</dbReference>
<dbReference type="GO" id="GO:0004674">
    <property type="term" value="F:protein serine/threonine kinase activity"/>
    <property type="evidence" value="ECO:0007669"/>
    <property type="project" value="UniProtKB-KW"/>
</dbReference>
<evidence type="ECO:0000256" key="11">
    <source>
        <dbReference type="ARBA" id="ARBA00022777"/>
    </source>
</evidence>
<evidence type="ECO:0000256" key="7">
    <source>
        <dbReference type="ARBA" id="ARBA00022692"/>
    </source>
</evidence>
<evidence type="ECO:0000256" key="21">
    <source>
        <dbReference type="SAM" id="Phobius"/>
    </source>
</evidence>
<evidence type="ECO:0000256" key="15">
    <source>
        <dbReference type="ARBA" id="ARBA00023157"/>
    </source>
</evidence>
<feature type="transmembrane region" description="Helical" evidence="21">
    <location>
        <begin position="446"/>
        <end position="467"/>
    </location>
</feature>
<dbReference type="Proteomes" id="UP001428341">
    <property type="component" value="Unassembled WGS sequence"/>
</dbReference>
<dbReference type="InterPro" id="IPR001480">
    <property type="entry name" value="Bulb-type_lectin_dom"/>
</dbReference>
<evidence type="ECO:0000256" key="18">
    <source>
        <dbReference type="ARBA" id="ARBA00047899"/>
    </source>
</evidence>
<feature type="transmembrane region" description="Helical" evidence="21">
    <location>
        <begin position="1340"/>
        <end position="1362"/>
    </location>
</feature>
<dbReference type="FunFam" id="1.10.510.10:FF:000060">
    <property type="entry name" value="G-type lectin S-receptor-like serine/threonine-protein kinase"/>
    <property type="match status" value="2"/>
</dbReference>
<dbReference type="Gene3D" id="1.10.510.10">
    <property type="entry name" value="Transferase(Phosphotransferase) domain 1"/>
    <property type="match status" value="2"/>
</dbReference>
<feature type="signal peptide" evidence="22">
    <location>
        <begin position="1"/>
        <end position="22"/>
    </location>
</feature>
<feature type="chain" id="PRO_5042857476" description="non-specific serine/threonine protein kinase" evidence="22">
    <location>
        <begin position="23"/>
        <end position="1738"/>
    </location>
</feature>
<evidence type="ECO:0000256" key="14">
    <source>
        <dbReference type="ARBA" id="ARBA00023136"/>
    </source>
</evidence>
<feature type="domain" description="Bulb-type lectin" evidence="25">
    <location>
        <begin position="917"/>
        <end position="1041"/>
    </location>
</feature>
<keyword evidence="17" id="KW-0325">Glycoprotein</keyword>
<dbReference type="InterPro" id="IPR021820">
    <property type="entry name" value="S-locus_recpt_kinase_C"/>
</dbReference>
<evidence type="ECO:0000256" key="12">
    <source>
        <dbReference type="ARBA" id="ARBA00022840"/>
    </source>
</evidence>
<evidence type="ECO:0000259" key="25">
    <source>
        <dbReference type="PROSITE" id="PS50927"/>
    </source>
</evidence>
<keyword evidence="15" id="KW-1015">Disulfide bond</keyword>
<evidence type="ECO:0000256" key="13">
    <source>
        <dbReference type="ARBA" id="ARBA00022989"/>
    </source>
</evidence>
<protein>
    <recommendedName>
        <fullName evidence="2">non-specific serine/threonine protein kinase</fullName>
        <ecNumber evidence="2">2.7.11.1</ecNumber>
    </recommendedName>
</protein>
<feature type="domain" description="Protein kinase" evidence="23">
    <location>
        <begin position="1424"/>
        <end position="1707"/>
    </location>
</feature>
<dbReference type="InterPro" id="IPR008271">
    <property type="entry name" value="Ser/Thr_kinase_AS"/>
</dbReference>